<evidence type="ECO:0000256" key="1">
    <source>
        <dbReference type="SAM" id="MobiDB-lite"/>
    </source>
</evidence>
<proteinExistence type="predicted"/>
<feature type="compositionally biased region" description="Polar residues" evidence="1">
    <location>
        <begin position="46"/>
        <end position="59"/>
    </location>
</feature>
<accession>A0AAD9GM63</accession>
<gene>
    <name evidence="2" type="ORF">P3T76_008164</name>
</gene>
<keyword evidence="3" id="KW-1185">Reference proteome</keyword>
<feature type="region of interest" description="Disordered" evidence="1">
    <location>
        <begin position="1"/>
        <end position="59"/>
    </location>
</feature>
<dbReference type="AlphaFoldDB" id="A0AAD9GM63"/>
<comment type="caution">
    <text evidence="2">The sequence shown here is derived from an EMBL/GenBank/DDBJ whole genome shotgun (WGS) entry which is preliminary data.</text>
</comment>
<feature type="region of interest" description="Disordered" evidence="1">
    <location>
        <begin position="88"/>
        <end position="113"/>
    </location>
</feature>
<evidence type="ECO:0000313" key="3">
    <source>
        <dbReference type="Proteomes" id="UP001259832"/>
    </source>
</evidence>
<name>A0AAD9GM63_9STRA</name>
<feature type="compositionally biased region" description="Low complexity" evidence="1">
    <location>
        <begin position="90"/>
        <end position="110"/>
    </location>
</feature>
<dbReference type="EMBL" id="JASMQC010000014">
    <property type="protein sequence ID" value="KAK1940713.1"/>
    <property type="molecule type" value="Genomic_DNA"/>
</dbReference>
<feature type="compositionally biased region" description="Low complexity" evidence="1">
    <location>
        <begin position="18"/>
        <end position="45"/>
    </location>
</feature>
<feature type="compositionally biased region" description="Polar residues" evidence="1">
    <location>
        <begin position="1"/>
        <end position="15"/>
    </location>
</feature>
<reference evidence="2" key="1">
    <citation type="submission" date="2023-08" db="EMBL/GenBank/DDBJ databases">
        <title>Reference Genome Resource for the Citrus Pathogen Phytophthora citrophthora.</title>
        <authorList>
            <person name="Moller H."/>
            <person name="Coetzee B."/>
            <person name="Rose L.J."/>
            <person name="Van Niekerk J.M."/>
        </authorList>
    </citation>
    <scope>NUCLEOTIDE SEQUENCE</scope>
    <source>
        <strain evidence="2">STE-U-9442</strain>
    </source>
</reference>
<organism evidence="2 3">
    <name type="scientific">Phytophthora citrophthora</name>
    <dbReference type="NCBI Taxonomy" id="4793"/>
    <lineage>
        <taxon>Eukaryota</taxon>
        <taxon>Sar</taxon>
        <taxon>Stramenopiles</taxon>
        <taxon>Oomycota</taxon>
        <taxon>Peronosporomycetes</taxon>
        <taxon>Peronosporales</taxon>
        <taxon>Peronosporaceae</taxon>
        <taxon>Phytophthora</taxon>
    </lineage>
</organism>
<sequence>MTDITENATSTTDYPASSGKTTGPNKPKTTSPIGTTKYTGSKTSGPYTTSVDETMENSELTAHYSSGVKVTGAYITGAEAAEGATMKDYSTGSTDFTTGSGKSTGSTTGTTEDKTTTELHFRCYGIRH</sequence>
<dbReference type="Proteomes" id="UP001259832">
    <property type="component" value="Unassembled WGS sequence"/>
</dbReference>
<protein>
    <submittedName>
        <fullName evidence="2">Uncharacterized protein</fullName>
    </submittedName>
</protein>
<evidence type="ECO:0000313" key="2">
    <source>
        <dbReference type="EMBL" id="KAK1940713.1"/>
    </source>
</evidence>